<reference evidence="2 3" key="1">
    <citation type="submission" date="2024-02" db="EMBL/GenBank/DDBJ databases">
        <title>Rubritalea halochordaticola NBRC 107102.</title>
        <authorList>
            <person name="Ichikawa N."/>
            <person name="Katano-Makiyama Y."/>
            <person name="Hidaka K."/>
        </authorList>
    </citation>
    <scope>NUCLEOTIDE SEQUENCE [LARGE SCALE GENOMIC DNA]</scope>
    <source>
        <strain evidence="2 3">NBRC 107102</strain>
    </source>
</reference>
<proteinExistence type="predicted"/>
<sequence>MKWILVSMIMLAGHVYAGNEPANLRVHVMVIGLSGESLGLLSKDGKAEADYQSARKWVDAGKAEVLEVLCLNLPDGQNGMQGGYQEWIYPLHEDGKSKAELIKAQQDIEFERRDIGAILSVSADADSTGQLKLWFVDQPGVRAWMAALDQKDELVQRVPSFLVHHVSAKLPGAGQGFQLVKVMAGKDGAGKDDPARKLLVFAKLERR</sequence>
<feature type="signal peptide" evidence="1">
    <location>
        <begin position="1"/>
        <end position="17"/>
    </location>
</feature>
<accession>A0ABP9V2Q0</accession>
<evidence type="ECO:0000313" key="3">
    <source>
        <dbReference type="Proteomes" id="UP001424741"/>
    </source>
</evidence>
<dbReference type="Proteomes" id="UP001424741">
    <property type="component" value="Unassembled WGS sequence"/>
</dbReference>
<evidence type="ECO:0000256" key="1">
    <source>
        <dbReference type="SAM" id="SignalP"/>
    </source>
</evidence>
<organism evidence="2 3">
    <name type="scientific">Rubritalea halochordaticola</name>
    <dbReference type="NCBI Taxonomy" id="714537"/>
    <lineage>
        <taxon>Bacteria</taxon>
        <taxon>Pseudomonadati</taxon>
        <taxon>Verrucomicrobiota</taxon>
        <taxon>Verrucomicrobiia</taxon>
        <taxon>Verrucomicrobiales</taxon>
        <taxon>Rubritaleaceae</taxon>
        <taxon>Rubritalea</taxon>
    </lineage>
</organism>
<gene>
    <name evidence="2" type="ORF">Rhal01_03141</name>
</gene>
<feature type="chain" id="PRO_5045629848" description="DUF2066 domain-containing protein" evidence="1">
    <location>
        <begin position="18"/>
        <end position="207"/>
    </location>
</feature>
<name>A0ABP9V2Q0_9BACT</name>
<dbReference type="EMBL" id="BAABRL010000011">
    <property type="protein sequence ID" value="GAA5496953.1"/>
    <property type="molecule type" value="Genomic_DNA"/>
</dbReference>
<dbReference type="RefSeq" id="WP_346189536.1">
    <property type="nucleotide sequence ID" value="NZ_BAABRL010000011.1"/>
</dbReference>
<keyword evidence="3" id="KW-1185">Reference proteome</keyword>
<protein>
    <recommendedName>
        <fullName evidence="4">DUF2066 domain-containing protein</fullName>
    </recommendedName>
</protein>
<evidence type="ECO:0008006" key="4">
    <source>
        <dbReference type="Google" id="ProtNLM"/>
    </source>
</evidence>
<comment type="caution">
    <text evidence="2">The sequence shown here is derived from an EMBL/GenBank/DDBJ whole genome shotgun (WGS) entry which is preliminary data.</text>
</comment>
<keyword evidence="1" id="KW-0732">Signal</keyword>
<evidence type="ECO:0000313" key="2">
    <source>
        <dbReference type="EMBL" id="GAA5496953.1"/>
    </source>
</evidence>